<dbReference type="AlphaFoldDB" id="A0A1F5AZJ2"/>
<sequence>MESVCKKHEKRIHHCIENIINTFKQDVLLVPNKDQEPRITVSCKQVDVILVYAAAAKYHPADHAPEWESVVYKHHPDLACEKCGNFFTNIVIERARKLQIL</sequence>
<proteinExistence type="predicted"/>
<reference evidence="1 2" key="1">
    <citation type="journal article" date="2016" name="Nat. Commun.">
        <title>Thousands of microbial genomes shed light on interconnected biogeochemical processes in an aquifer system.</title>
        <authorList>
            <person name="Anantharaman K."/>
            <person name="Brown C.T."/>
            <person name="Hug L.A."/>
            <person name="Sharon I."/>
            <person name="Castelle C.J."/>
            <person name="Probst A.J."/>
            <person name="Thomas B.C."/>
            <person name="Singh A."/>
            <person name="Wilkins M.J."/>
            <person name="Karaoz U."/>
            <person name="Brodie E.L."/>
            <person name="Williams K.H."/>
            <person name="Hubbard S.S."/>
            <person name="Banfield J.F."/>
        </authorList>
    </citation>
    <scope>NUCLEOTIDE SEQUENCE [LARGE SCALE GENOMIC DNA]</scope>
</reference>
<name>A0A1F5AZJ2_9BACT</name>
<dbReference type="Proteomes" id="UP000176639">
    <property type="component" value="Unassembled WGS sequence"/>
</dbReference>
<gene>
    <name evidence="1" type="ORF">A2Z10_01795</name>
</gene>
<evidence type="ECO:0000313" key="1">
    <source>
        <dbReference type="EMBL" id="OGD23749.1"/>
    </source>
</evidence>
<evidence type="ECO:0000313" key="2">
    <source>
        <dbReference type="Proteomes" id="UP000176639"/>
    </source>
</evidence>
<comment type="caution">
    <text evidence="1">The sequence shown here is derived from an EMBL/GenBank/DDBJ whole genome shotgun (WGS) entry which is preliminary data.</text>
</comment>
<accession>A0A1F5AZJ2</accession>
<organism evidence="1 2">
    <name type="scientific">Candidatus Azambacteria bacterium RBG_16_47_10</name>
    <dbReference type="NCBI Taxonomy" id="1797292"/>
    <lineage>
        <taxon>Bacteria</taxon>
        <taxon>Candidatus Azamiibacteriota</taxon>
    </lineage>
</organism>
<dbReference type="EMBL" id="MEYI01000029">
    <property type="protein sequence ID" value="OGD23749.1"/>
    <property type="molecule type" value="Genomic_DNA"/>
</dbReference>
<protein>
    <submittedName>
        <fullName evidence="1">Uncharacterized protein</fullName>
    </submittedName>
</protein>